<protein>
    <submittedName>
        <fullName evidence="1">EcsC family protein</fullName>
    </submittedName>
</protein>
<proteinExistence type="predicted"/>
<dbReference type="Pfam" id="PF12787">
    <property type="entry name" value="EcsC"/>
    <property type="match status" value="1"/>
</dbReference>
<dbReference type="PANTHER" id="PTHR41260">
    <property type="entry name" value="PROTEIN ECSC"/>
    <property type="match status" value="1"/>
</dbReference>
<organism evidence="1 2">
    <name type="scientific">Castellaniella denitrificans</name>
    <dbReference type="NCBI Taxonomy" id="56119"/>
    <lineage>
        <taxon>Bacteria</taxon>
        <taxon>Pseudomonadati</taxon>
        <taxon>Pseudomonadota</taxon>
        <taxon>Betaproteobacteria</taxon>
        <taxon>Burkholderiales</taxon>
        <taxon>Alcaligenaceae</taxon>
        <taxon>Castellaniella</taxon>
    </lineage>
</organism>
<accession>A0ABT4M9S4</accession>
<evidence type="ECO:0000313" key="2">
    <source>
        <dbReference type="Proteomes" id="UP001068379"/>
    </source>
</evidence>
<keyword evidence="2" id="KW-1185">Reference proteome</keyword>
<evidence type="ECO:0000313" key="1">
    <source>
        <dbReference type="EMBL" id="MCZ4331215.1"/>
    </source>
</evidence>
<dbReference type="Proteomes" id="UP001068379">
    <property type="component" value="Unassembled WGS sequence"/>
</dbReference>
<comment type="caution">
    <text evidence="1">The sequence shown here is derived from an EMBL/GenBank/DDBJ whole genome shotgun (WGS) entry which is preliminary data.</text>
</comment>
<reference evidence="1" key="1">
    <citation type="submission" date="2022-12" db="EMBL/GenBank/DDBJ databases">
        <title>Bacterial isolates from different developmental stages of Nematostella vectensis.</title>
        <authorList>
            <person name="Fraune S."/>
        </authorList>
    </citation>
    <scope>NUCLEOTIDE SEQUENCE</scope>
    <source>
        <strain evidence="1">G21619-S1</strain>
    </source>
</reference>
<gene>
    <name evidence="1" type="ORF">O4H32_14805</name>
</gene>
<dbReference type="PANTHER" id="PTHR41260:SF1">
    <property type="entry name" value="PROTEIN ECSC"/>
    <property type="match status" value="1"/>
</dbReference>
<dbReference type="RefSeq" id="WP_269360386.1">
    <property type="nucleotide sequence ID" value="NZ_JAPWHE010000019.1"/>
</dbReference>
<dbReference type="InterPro" id="IPR024787">
    <property type="entry name" value="EcsC"/>
</dbReference>
<sequence>MKATFGDKDTPLNKTDLNDLHHARQLLENPGLAAHMTNLIGTPIERGLEILPAGWSGRIGDLTRTALSKAADAAIFTRDGTPGGSDAERWHKWDIPLTGGVGGFFGLAGLAVELPISTTLIMRSIAAIARGEGESLQAIDTRKACLSVFALGGKSESNDATESGYYAVRMALAQAASQAADHLGTQTQEEGVAAPAVARLISVVADRFGIQVTEKVAAQAIPALGAAGGALVNTLFIGHFQDMARGHFTVRRLDRKYGADVVHAAYLALGCSRMPTPKSPSPYRATHAAGGTSSRRPAALWRASHWCALNAATST</sequence>
<name>A0ABT4M9S4_9BURK</name>
<dbReference type="EMBL" id="JAPWHE010000019">
    <property type="protein sequence ID" value="MCZ4331215.1"/>
    <property type="molecule type" value="Genomic_DNA"/>
</dbReference>